<feature type="transmembrane region" description="Helical" evidence="2">
    <location>
        <begin position="184"/>
        <end position="206"/>
    </location>
</feature>
<keyword evidence="4" id="KW-1185">Reference proteome</keyword>
<dbReference type="EMBL" id="CM017322">
    <property type="protein sequence ID" value="KAE8009269.1"/>
    <property type="molecule type" value="Genomic_DNA"/>
</dbReference>
<dbReference type="Proteomes" id="UP000327013">
    <property type="component" value="Chromosome 2"/>
</dbReference>
<accession>A0A5N6QTD2</accession>
<evidence type="ECO:0000256" key="2">
    <source>
        <dbReference type="SAM" id="Phobius"/>
    </source>
</evidence>
<evidence type="ECO:0000313" key="3">
    <source>
        <dbReference type="EMBL" id="KAE8009269.1"/>
    </source>
</evidence>
<dbReference type="AlphaFoldDB" id="A0A5N6QTD2"/>
<keyword evidence="2" id="KW-0472">Membrane</keyword>
<keyword evidence="1" id="KW-0175">Coiled coil</keyword>
<evidence type="ECO:0000256" key="1">
    <source>
        <dbReference type="SAM" id="Coils"/>
    </source>
</evidence>
<evidence type="ECO:0000313" key="4">
    <source>
        <dbReference type="Proteomes" id="UP000327013"/>
    </source>
</evidence>
<dbReference type="OrthoDB" id="2822301at2759"/>
<proteinExistence type="predicted"/>
<gene>
    <name evidence="3" type="ORF">FH972_005717</name>
</gene>
<keyword evidence="2" id="KW-0812">Transmembrane</keyword>
<name>A0A5N6QTD2_9ROSI</name>
<sequence>MTPPSGTLVRAPTPATGLKSTRFFRHFPSSTMTLAESGTLVRAPTSTIALESTRFELHFPSSTHRRFQHFPSFKHRRGNSSASSAVQHINQDCGFFQWLDPKMCSFGKRVVHCLHQRHEQLEAKAKRCQTLVQVEVGKVRAEDEGKIVQLKAEMEQLVNEISNYRKQIEIGDIKMHAMKKNYHTIIVCSWIVLMFALCMCLFGGSYNRKAGGNLGHGMLS</sequence>
<reference evidence="3 4" key="1">
    <citation type="submission" date="2019-06" db="EMBL/GenBank/DDBJ databases">
        <title>A chromosomal-level reference genome of Carpinus fangiana (Coryloideae, Betulaceae).</title>
        <authorList>
            <person name="Yang X."/>
            <person name="Wang Z."/>
            <person name="Zhang L."/>
            <person name="Hao G."/>
            <person name="Liu J."/>
            <person name="Yang Y."/>
        </authorList>
    </citation>
    <scope>NUCLEOTIDE SEQUENCE [LARGE SCALE GENOMIC DNA]</scope>
    <source>
        <strain evidence="3">Cfa_2016G</strain>
        <tissue evidence="3">Leaf</tissue>
    </source>
</reference>
<keyword evidence="2" id="KW-1133">Transmembrane helix</keyword>
<protein>
    <submittedName>
        <fullName evidence="3">Uncharacterized protein</fullName>
    </submittedName>
</protein>
<organism evidence="3 4">
    <name type="scientific">Carpinus fangiana</name>
    <dbReference type="NCBI Taxonomy" id="176857"/>
    <lineage>
        <taxon>Eukaryota</taxon>
        <taxon>Viridiplantae</taxon>
        <taxon>Streptophyta</taxon>
        <taxon>Embryophyta</taxon>
        <taxon>Tracheophyta</taxon>
        <taxon>Spermatophyta</taxon>
        <taxon>Magnoliopsida</taxon>
        <taxon>eudicotyledons</taxon>
        <taxon>Gunneridae</taxon>
        <taxon>Pentapetalae</taxon>
        <taxon>rosids</taxon>
        <taxon>fabids</taxon>
        <taxon>Fagales</taxon>
        <taxon>Betulaceae</taxon>
        <taxon>Carpinus</taxon>
    </lineage>
</organism>
<feature type="coiled-coil region" evidence="1">
    <location>
        <begin position="140"/>
        <end position="167"/>
    </location>
</feature>